<sequence>MTATTSPATASSPLLQAMLNLTKFHREHEKFYASSPRELAVVLQRHARSLQALADQWSESEPSPRTPLSPYEGAEDLNSPAALQLDGVLFMEGEGRPTEITHLIRDLRTTAEDQRGTGEWLARAMESSWDVAAALVGIDGLADVLGERHRIIANDWQAATMNTVMSRLLDRAADILDRVDFAPAALRADLATDGVSVGLLYSAAELVSHAADLSSDSAGLVHDNERRWRVFRQRVADVLDATSTAES</sequence>
<evidence type="ECO:0000313" key="2">
    <source>
        <dbReference type="EMBL" id="MBY9076473.1"/>
    </source>
</evidence>
<name>A0ABS7RN41_9ACTN</name>
<organism evidence="2 3">
    <name type="scientific">Nocardioides jiangsuensis</name>
    <dbReference type="NCBI Taxonomy" id="2866161"/>
    <lineage>
        <taxon>Bacteria</taxon>
        <taxon>Bacillati</taxon>
        <taxon>Actinomycetota</taxon>
        <taxon>Actinomycetes</taxon>
        <taxon>Propionibacteriales</taxon>
        <taxon>Nocardioidaceae</taxon>
        <taxon>Nocardioides</taxon>
    </lineage>
</organism>
<proteinExistence type="predicted"/>
<keyword evidence="3" id="KW-1185">Reference proteome</keyword>
<dbReference type="EMBL" id="JAIEZQ010000003">
    <property type="protein sequence ID" value="MBY9076473.1"/>
    <property type="molecule type" value="Genomic_DNA"/>
</dbReference>
<feature type="region of interest" description="Disordered" evidence="1">
    <location>
        <begin position="53"/>
        <end position="75"/>
    </location>
</feature>
<dbReference type="Proteomes" id="UP000754710">
    <property type="component" value="Unassembled WGS sequence"/>
</dbReference>
<reference evidence="2 3" key="1">
    <citation type="submission" date="2021-08" db="EMBL/GenBank/DDBJ databases">
        <title>Nocardioides bacterium WL0053 sp. nov., isolated from the sediment.</title>
        <authorList>
            <person name="Wang L."/>
            <person name="Zhang D."/>
            <person name="Zhang A."/>
        </authorList>
    </citation>
    <scope>NUCLEOTIDE SEQUENCE [LARGE SCALE GENOMIC DNA]</scope>
    <source>
        <strain evidence="2 3">WL0053</strain>
    </source>
</reference>
<comment type="caution">
    <text evidence="2">The sequence shown here is derived from an EMBL/GenBank/DDBJ whole genome shotgun (WGS) entry which is preliminary data.</text>
</comment>
<dbReference type="RefSeq" id="WP_221026275.1">
    <property type="nucleotide sequence ID" value="NZ_JAIEZQ010000003.1"/>
</dbReference>
<accession>A0ABS7RN41</accession>
<evidence type="ECO:0000313" key="3">
    <source>
        <dbReference type="Proteomes" id="UP000754710"/>
    </source>
</evidence>
<gene>
    <name evidence="2" type="ORF">K1X13_16685</name>
</gene>
<evidence type="ECO:0000256" key="1">
    <source>
        <dbReference type="SAM" id="MobiDB-lite"/>
    </source>
</evidence>
<protein>
    <submittedName>
        <fullName evidence="2">Uncharacterized protein</fullName>
    </submittedName>
</protein>